<evidence type="ECO:0000313" key="1">
    <source>
        <dbReference type="EMBL" id="MBP1938212.1"/>
    </source>
</evidence>
<comment type="caution">
    <text evidence="1">The sequence shown here is derived from an EMBL/GenBank/DDBJ whole genome shotgun (WGS) entry which is preliminary data.</text>
</comment>
<proteinExistence type="predicted"/>
<gene>
    <name evidence="1" type="ORF">J2Z20_003131</name>
</gene>
<reference evidence="1 2" key="1">
    <citation type="submission" date="2021-03" db="EMBL/GenBank/DDBJ databases">
        <title>Genomic Encyclopedia of Type Strains, Phase IV (KMG-IV): sequencing the most valuable type-strain genomes for metagenomic binning, comparative biology and taxonomic classification.</title>
        <authorList>
            <person name="Goeker M."/>
        </authorList>
    </citation>
    <scope>NUCLEOTIDE SEQUENCE [LARGE SCALE GENOMIC DNA]</scope>
    <source>
        <strain evidence="1 2">DSM 23491</strain>
    </source>
</reference>
<evidence type="ECO:0008006" key="3">
    <source>
        <dbReference type="Google" id="ProtNLM"/>
    </source>
</evidence>
<protein>
    <recommendedName>
        <fullName evidence="3">XRE family transcriptional regulator</fullName>
    </recommendedName>
</protein>
<accession>A0ABS4H7H9</accession>
<sequence length="71" mass="8243">MKKRSKFGSYLDRNGIEQERIREISKVSRDTLTRVCSNPGYYPSGTTMRRLIDAARKLTGDNVSQNDFWPM</sequence>
<organism evidence="1 2">
    <name type="scientific">Paenibacillus sediminis</name>
    <dbReference type="NCBI Taxonomy" id="664909"/>
    <lineage>
        <taxon>Bacteria</taxon>
        <taxon>Bacillati</taxon>
        <taxon>Bacillota</taxon>
        <taxon>Bacilli</taxon>
        <taxon>Bacillales</taxon>
        <taxon>Paenibacillaceae</taxon>
        <taxon>Paenibacillus</taxon>
    </lineage>
</organism>
<name>A0ABS4H7H9_9BACL</name>
<dbReference type="EMBL" id="JAGGKP010000011">
    <property type="protein sequence ID" value="MBP1938212.1"/>
    <property type="molecule type" value="Genomic_DNA"/>
</dbReference>
<dbReference type="Proteomes" id="UP001519273">
    <property type="component" value="Unassembled WGS sequence"/>
</dbReference>
<keyword evidence="2" id="KW-1185">Reference proteome</keyword>
<evidence type="ECO:0000313" key="2">
    <source>
        <dbReference type="Proteomes" id="UP001519273"/>
    </source>
</evidence>